<evidence type="ECO:0000313" key="5">
    <source>
        <dbReference type="EMBL" id="CAF3743943.1"/>
    </source>
</evidence>
<dbReference type="Proteomes" id="UP000677228">
    <property type="component" value="Unassembled WGS sequence"/>
</dbReference>
<protein>
    <submittedName>
        <fullName evidence="3">Uncharacterized protein</fullName>
    </submittedName>
</protein>
<dbReference type="EMBL" id="CAJNOQ010002650">
    <property type="protein sequence ID" value="CAF0970879.1"/>
    <property type="molecule type" value="Genomic_DNA"/>
</dbReference>
<accession>A0A814ER33</accession>
<reference evidence="3" key="1">
    <citation type="submission" date="2021-02" db="EMBL/GenBank/DDBJ databases">
        <authorList>
            <person name="Nowell W R."/>
        </authorList>
    </citation>
    <scope>NUCLEOTIDE SEQUENCE</scope>
</reference>
<dbReference type="EMBL" id="CAJOBC010002650">
    <property type="protein sequence ID" value="CAF3743943.1"/>
    <property type="molecule type" value="Genomic_DNA"/>
</dbReference>
<comment type="caution">
    <text evidence="3">The sequence shown here is derived from an EMBL/GenBank/DDBJ whole genome shotgun (WGS) entry which is preliminary data.</text>
</comment>
<evidence type="ECO:0000313" key="4">
    <source>
        <dbReference type="EMBL" id="CAF3688495.1"/>
    </source>
</evidence>
<dbReference type="Proteomes" id="UP000681722">
    <property type="component" value="Unassembled WGS sequence"/>
</dbReference>
<proteinExistence type="predicted"/>
<name>A0A814ER33_9BILA</name>
<sequence length="292" mass="33890">MSVRCITKIAPAHGELEQLTDEKPVILVPVQVAKTPEKTLNNNGIVRGLFVHKSEVCWHDPSFISSLCENNDNELCRFIILKPFYSNLQYLLLNVFQVSIAPIIEEYVALLVYISHHNTGRLTKINTTNCIVMSEHFSIYKHGLEVSVQHDYSERLCQRFSRIFVNQITNVFKRSNTNTNVVRNLANFMILLNEELKENVFNIQSFAKYQHFKLQLKHAFRKSQQDKRLQQQQEQNDNQDNNVQTAEPIHSWPPVTMSSNICAAVTQPKIIMTGLEEDEWLQRSQNSYNQQI</sequence>
<evidence type="ECO:0000313" key="2">
    <source>
        <dbReference type="EMBL" id="CAF0909227.1"/>
    </source>
</evidence>
<organism evidence="3 6">
    <name type="scientific">Didymodactylos carnosus</name>
    <dbReference type="NCBI Taxonomy" id="1234261"/>
    <lineage>
        <taxon>Eukaryota</taxon>
        <taxon>Metazoa</taxon>
        <taxon>Spiralia</taxon>
        <taxon>Gnathifera</taxon>
        <taxon>Rotifera</taxon>
        <taxon>Eurotatoria</taxon>
        <taxon>Bdelloidea</taxon>
        <taxon>Philodinida</taxon>
        <taxon>Philodinidae</taxon>
        <taxon>Didymodactylos</taxon>
    </lineage>
</organism>
<dbReference type="Proteomes" id="UP000663829">
    <property type="component" value="Unassembled WGS sequence"/>
</dbReference>
<gene>
    <name evidence="3" type="ORF">GPM918_LOCUS12229</name>
    <name evidence="2" type="ORF">OVA965_LOCUS10032</name>
    <name evidence="5" type="ORF">SRO942_LOCUS12230</name>
    <name evidence="4" type="ORF">TMI583_LOCUS10027</name>
</gene>
<keyword evidence="6" id="KW-1185">Reference proteome</keyword>
<feature type="region of interest" description="Disordered" evidence="1">
    <location>
        <begin position="225"/>
        <end position="250"/>
    </location>
</feature>
<dbReference type="AlphaFoldDB" id="A0A814ER33"/>
<evidence type="ECO:0000313" key="6">
    <source>
        <dbReference type="Proteomes" id="UP000663829"/>
    </source>
</evidence>
<evidence type="ECO:0000256" key="1">
    <source>
        <dbReference type="SAM" id="MobiDB-lite"/>
    </source>
</evidence>
<dbReference type="Proteomes" id="UP000682733">
    <property type="component" value="Unassembled WGS sequence"/>
</dbReference>
<feature type="compositionally biased region" description="Low complexity" evidence="1">
    <location>
        <begin position="230"/>
        <end position="244"/>
    </location>
</feature>
<dbReference type="EMBL" id="CAJNOK010003647">
    <property type="protein sequence ID" value="CAF0909227.1"/>
    <property type="molecule type" value="Genomic_DNA"/>
</dbReference>
<dbReference type="EMBL" id="CAJOBA010003647">
    <property type="protein sequence ID" value="CAF3688495.1"/>
    <property type="molecule type" value="Genomic_DNA"/>
</dbReference>
<evidence type="ECO:0000313" key="3">
    <source>
        <dbReference type="EMBL" id="CAF0970879.1"/>
    </source>
</evidence>